<proteinExistence type="predicted"/>
<dbReference type="AlphaFoldDB" id="A0A7G2C7J8"/>
<keyword evidence="3" id="KW-1185">Reference proteome</keyword>
<reference evidence="2 3" key="1">
    <citation type="submission" date="2020-08" db="EMBL/GenBank/DDBJ databases">
        <authorList>
            <person name="Newling K."/>
            <person name="Davey J."/>
            <person name="Forrester S."/>
        </authorList>
    </citation>
    <scope>NUCLEOTIDE SEQUENCE [LARGE SCALE GENOMIC DNA]</scope>
    <source>
        <strain evidence="3">Crithidia deanei Carvalho (ATCC PRA-265)</strain>
    </source>
</reference>
<sequence length="1119" mass="124356">MQLLALLRQNKFYGLYHVRLWLDSENGALLFNMLLRYSPADERVSSILMKKYSYLLDLLSWELGYLHVRHPEQLDVHFEGVSPTAVTVFFALFVAAQEKRMRLTSARKTEGLTARADMLEWLQHIIVGLPVLTSLRAPKDTSAYLVDTDDGVSLYDIGAVERDFTQERAASAMQPLSVDEMRAKLLPFVSANDCLLHYHNAVHFIKSWSSLMSLGVLCVRGIKLGFLHYTVDYLCDMMKKRLLCLSLESREHIVSYLSSIVGDCCHQMKLLCQHGTEEELQLVRVPVPDSTSGRTRLSGSADSTAFPPWEYSSVRQSKLTKGSLVRPRVEEDQHVSHPYSRMSELTSLIASCIVAKNVGEQVPLCRIGLYTGMIALLSIPGVELDQFLMNTELNYRRRILQLIVTDISSIFELPTGGATPSTVKNPSSAMVRSIAERISPLAITLLIIVLESTPLFFSEDATLLFGCVRGLLQQIDSQILYQEKSESSLKLIAGTFDLISLLGARDPSGLFSNGILSTCIDLQCWSVTPQVIADNNVSSMASSGTMLQAAVQLSDVAPVRRLLTHLIVGVIDGFNRCFQNQGMGRKFKFVREAQRFIRRHTPFLKYLLEEPFLQSSINLGITVFQLVTVEKITHLLRCFSDTCIVEECRFLREDMQLVALLRSLSSDESMYETSYYDIGQSNAASPFSKTLKMQPSVANEAQRRAMAKTVLNLSHFLLRTECGLWDRSLMDLAGVPHSFAEENRHYNIVNSLLRETPENVQMLLLILNSVTCCIDRVSKNARLTGSLCFLELSYEVRALWRLALLFDMIIQSLPSDGNGQQNRLLGDSYRQYLATLPLGELQRALEYAKKVLHALSEFNTDYEGSLSLQNVPGGYAIRAGSVLAHAGNALKAGGNTSKDNSEPPSPLINDPLQRSRMLNPSPPQTPRTPPQGGSGFRQDTAAGGRGNQNQPKANAVMRAVLNDGSVNPNAPIRIGACEDSYVHHRVGEVTGRFDAPQPQLTVVRDTNNRANQSTLGNVVQESIFTKMLNNTIHISDSQNGIHSNLNTNEQTAVVGPVALDPFQTQLDQLLQGEEQVVAHAGLGKIPDAEHIIALSGYVRNTKIEVVNTLHTLKRITQTQ</sequence>
<dbReference type="EMBL" id="LR877149">
    <property type="protein sequence ID" value="CAD2215778.1"/>
    <property type="molecule type" value="Genomic_DNA"/>
</dbReference>
<feature type="region of interest" description="Disordered" evidence="1">
    <location>
        <begin position="891"/>
        <end position="950"/>
    </location>
</feature>
<gene>
    <name evidence="2" type="ORF">ADEAN_000323600</name>
</gene>
<dbReference type="VEuPathDB" id="TriTrypDB:ADEAN_000323600"/>
<evidence type="ECO:0000313" key="2">
    <source>
        <dbReference type="EMBL" id="CAD2215778.1"/>
    </source>
</evidence>
<feature type="compositionally biased region" description="Pro residues" evidence="1">
    <location>
        <begin position="920"/>
        <end position="929"/>
    </location>
</feature>
<organism evidence="2 3">
    <name type="scientific">Angomonas deanei</name>
    <dbReference type="NCBI Taxonomy" id="59799"/>
    <lineage>
        <taxon>Eukaryota</taxon>
        <taxon>Discoba</taxon>
        <taxon>Euglenozoa</taxon>
        <taxon>Kinetoplastea</taxon>
        <taxon>Metakinetoplastina</taxon>
        <taxon>Trypanosomatida</taxon>
        <taxon>Trypanosomatidae</taxon>
        <taxon>Strigomonadinae</taxon>
        <taxon>Angomonas</taxon>
    </lineage>
</organism>
<name>A0A7G2C7J8_9TRYP</name>
<evidence type="ECO:0000313" key="3">
    <source>
        <dbReference type="Proteomes" id="UP000515908"/>
    </source>
</evidence>
<accession>A0A7G2C7J8</accession>
<evidence type="ECO:0000256" key="1">
    <source>
        <dbReference type="SAM" id="MobiDB-lite"/>
    </source>
</evidence>
<protein>
    <submittedName>
        <fullName evidence="2">Uncharacterized protein</fullName>
    </submittedName>
</protein>
<dbReference type="Proteomes" id="UP000515908">
    <property type="component" value="Chromosome 05"/>
</dbReference>